<keyword evidence="1" id="KW-0472">Membrane</keyword>
<keyword evidence="4" id="KW-1185">Reference proteome</keyword>
<proteinExistence type="predicted"/>
<keyword evidence="1" id="KW-1133">Transmembrane helix</keyword>
<evidence type="ECO:0000256" key="1">
    <source>
        <dbReference type="SAM" id="Phobius"/>
    </source>
</evidence>
<keyword evidence="1" id="KW-0812">Transmembrane</keyword>
<evidence type="ECO:0000313" key="3">
    <source>
        <dbReference type="EMBL" id="SKB52915.1"/>
    </source>
</evidence>
<dbReference type="EMBL" id="FUYN01000004">
    <property type="protein sequence ID" value="SKB52915.1"/>
    <property type="molecule type" value="Genomic_DNA"/>
</dbReference>
<dbReference type="OrthoDB" id="9798859at2"/>
<accession>A0A1T5C0K9</accession>
<feature type="transmembrane region" description="Helical" evidence="1">
    <location>
        <begin position="5"/>
        <end position="22"/>
    </location>
</feature>
<feature type="domain" description="MrpA C-terminal/MbhE" evidence="2">
    <location>
        <begin position="24"/>
        <end position="74"/>
    </location>
</feature>
<dbReference type="InterPro" id="IPR046806">
    <property type="entry name" value="MrpA_C/MbhE"/>
</dbReference>
<gene>
    <name evidence="3" type="ORF">SAMN02745120_1916</name>
</gene>
<reference evidence="4" key="1">
    <citation type="submission" date="2017-02" db="EMBL/GenBank/DDBJ databases">
        <authorList>
            <person name="Varghese N."/>
            <person name="Submissions S."/>
        </authorList>
    </citation>
    <scope>NUCLEOTIDE SEQUENCE [LARGE SCALE GENOMIC DNA]</scope>
    <source>
        <strain evidence="4">ATCC 35199</strain>
    </source>
</reference>
<organism evidence="3 4">
    <name type="scientific">Acetoanaerobium noterae</name>
    <dbReference type="NCBI Taxonomy" id="745369"/>
    <lineage>
        <taxon>Bacteria</taxon>
        <taxon>Bacillati</taxon>
        <taxon>Bacillota</taxon>
        <taxon>Clostridia</taxon>
        <taxon>Peptostreptococcales</taxon>
        <taxon>Filifactoraceae</taxon>
        <taxon>Acetoanaerobium</taxon>
    </lineage>
</organism>
<dbReference type="Proteomes" id="UP000243406">
    <property type="component" value="Unassembled WGS sequence"/>
</dbReference>
<feature type="transmembrane region" description="Helical" evidence="1">
    <location>
        <begin position="63"/>
        <end position="81"/>
    </location>
</feature>
<dbReference type="RefSeq" id="WP_079589747.1">
    <property type="nucleotide sequence ID" value="NZ_DAMBHZ010000002.1"/>
</dbReference>
<sequence>MIKRVSFIAMVIIIILVFFKISDQMPHHNGNSSGEYYIANALDEVGAKNIVTGIYLDYRYFDTIFEASILLVTVSGILFLSKFEQF</sequence>
<evidence type="ECO:0000313" key="4">
    <source>
        <dbReference type="Proteomes" id="UP000243406"/>
    </source>
</evidence>
<protein>
    <submittedName>
        <fullName evidence="3">Multicomponent Na+:H+ antiporter subunit B</fullName>
    </submittedName>
</protein>
<dbReference type="AlphaFoldDB" id="A0A1T5C0K9"/>
<dbReference type="Pfam" id="PF20501">
    <property type="entry name" value="MbhE"/>
    <property type="match status" value="1"/>
</dbReference>
<name>A0A1T5C0K9_9FIRM</name>
<evidence type="ECO:0000259" key="2">
    <source>
        <dbReference type="Pfam" id="PF20501"/>
    </source>
</evidence>